<name>A0AAP2DWT6_9BACT</name>
<feature type="transmembrane region" description="Helical" evidence="1">
    <location>
        <begin position="238"/>
        <end position="263"/>
    </location>
</feature>
<comment type="caution">
    <text evidence="3">The sequence shown here is derived from an EMBL/GenBank/DDBJ whole genome shotgun (WGS) entry which is preliminary data.</text>
</comment>
<dbReference type="AlphaFoldDB" id="A0AAP2DWT6"/>
<sequence length="270" mass="29842">MPRRPPPRLVRYLALSGSIAIGLVYIGIGTIAMLSLLRLKDGGADEDSMLEFLTELLAGWVLVWSILLGMVCYIAWRLYEAIANPFHEPATAKGIITRIGTALSSVAYAIIALSAIQALLGIALEGDGVEEQRLLIEEVLDWRGGTWLVGATGVLVGITGLLEFYHVVRRLYVPRLSMQRLSRMGQRLVHSLAWYGHFSRGTILLIMSYFLVLGAIHADPEEVVNTDKAFNFIGESLLGHPLFVIVAIGTVAYGVFMILQGIYMKWEKDR</sequence>
<feature type="transmembrane region" description="Helical" evidence="1">
    <location>
        <begin position="99"/>
        <end position="124"/>
    </location>
</feature>
<protein>
    <submittedName>
        <fullName evidence="3">DUF1206 domain-containing protein</fullName>
    </submittedName>
</protein>
<feature type="domain" description="DUF1206" evidence="2">
    <location>
        <begin position="99"/>
        <end position="169"/>
    </location>
</feature>
<reference evidence="3 4" key="1">
    <citation type="submission" date="2021-05" db="EMBL/GenBank/DDBJ databases">
        <title>A Polyphasic approach of four new species of the genus Ohtaekwangia: Ohtaekwangia histidinii sp. nov., Ohtaekwangia cretensis sp. nov., Ohtaekwangia indiensis sp. nov., Ohtaekwangia reichenbachii sp. nov. from diverse environment.</title>
        <authorList>
            <person name="Octaviana S."/>
        </authorList>
    </citation>
    <scope>NUCLEOTIDE SEQUENCE [LARGE SCALE GENOMIC DNA]</scope>
    <source>
        <strain evidence="3 4">PWU5</strain>
    </source>
</reference>
<feature type="domain" description="DUF1206" evidence="2">
    <location>
        <begin position="196"/>
        <end position="263"/>
    </location>
</feature>
<gene>
    <name evidence="3" type="ORF">KK062_11625</name>
</gene>
<feature type="transmembrane region" description="Helical" evidence="1">
    <location>
        <begin position="144"/>
        <end position="168"/>
    </location>
</feature>
<keyword evidence="1" id="KW-1133">Transmembrane helix</keyword>
<feature type="transmembrane region" description="Helical" evidence="1">
    <location>
        <begin position="57"/>
        <end position="79"/>
    </location>
</feature>
<dbReference type="Pfam" id="PF06724">
    <property type="entry name" value="DUF1206"/>
    <property type="match status" value="3"/>
</dbReference>
<feature type="transmembrane region" description="Helical" evidence="1">
    <location>
        <begin position="12"/>
        <end position="37"/>
    </location>
</feature>
<organism evidence="3 4">
    <name type="scientific">Dawidia cretensis</name>
    <dbReference type="NCBI Taxonomy" id="2782350"/>
    <lineage>
        <taxon>Bacteria</taxon>
        <taxon>Pseudomonadati</taxon>
        <taxon>Bacteroidota</taxon>
        <taxon>Cytophagia</taxon>
        <taxon>Cytophagales</taxon>
        <taxon>Chryseotaleaceae</taxon>
        <taxon>Dawidia</taxon>
    </lineage>
</organism>
<dbReference type="InterPro" id="IPR009597">
    <property type="entry name" value="DUF1206"/>
</dbReference>
<dbReference type="Proteomes" id="UP001319080">
    <property type="component" value="Unassembled WGS sequence"/>
</dbReference>
<evidence type="ECO:0000313" key="3">
    <source>
        <dbReference type="EMBL" id="MBT1708878.1"/>
    </source>
</evidence>
<accession>A0AAP2DWT6</accession>
<feature type="transmembrane region" description="Helical" evidence="1">
    <location>
        <begin position="188"/>
        <end position="218"/>
    </location>
</feature>
<dbReference type="EMBL" id="JAHESE010000009">
    <property type="protein sequence ID" value="MBT1708878.1"/>
    <property type="molecule type" value="Genomic_DNA"/>
</dbReference>
<keyword evidence="1" id="KW-0812">Transmembrane</keyword>
<dbReference type="RefSeq" id="WP_254084465.1">
    <property type="nucleotide sequence ID" value="NZ_JAHESE010000009.1"/>
</dbReference>
<evidence type="ECO:0000256" key="1">
    <source>
        <dbReference type="SAM" id="Phobius"/>
    </source>
</evidence>
<keyword evidence="4" id="KW-1185">Reference proteome</keyword>
<keyword evidence="1" id="KW-0472">Membrane</keyword>
<feature type="domain" description="DUF1206" evidence="2">
    <location>
        <begin position="17"/>
        <end position="82"/>
    </location>
</feature>
<evidence type="ECO:0000313" key="4">
    <source>
        <dbReference type="Proteomes" id="UP001319080"/>
    </source>
</evidence>
<proteinExistence type="predicted"/>
<evidence type="ECO:0000259" key="2">
    <source>
        <dbReference type="Pfam" id="PF06724"/>
    </source>
</evidence>